<dbReference type="PROSITE" id="PS50888">
    <property type="entry name" value="BHLH"/>
    <property type="match status" value="1"/>
</dbReference>
<feature type="domain" description="BHLH" evidence="1">
    <location>
        <begin position="188"/>
        <end position="240"/>
    </location>
</feature>
<dbReference type="InterPro" id="IPR011598">
    <property type="entry name" value="bHLH_dom"/>
</dbReference>
<proteinExistence type="predicted"/>
<gene>
    <name evidence="2" type="ORF">CVLEPA_LOCUS12290</name>
</gene>
<dbReference type="PANTHER" id="PTHR23349">
    <property type="entry name" value="BASIC HELIX-LOOP-HELIX TRANSCRIPTION FACTOR, TWIST"/>
    <property type="match status" value="1"/>
</dbReference>
<dbReference type="SMART" id="SM00353">
    <property type="entry name" value="HLH"/>
    <property type="match status" value="1"/>
</dbReference>
<dbReference type="Pfam" id="PF00010">
    <property type="entry name" value="HLH"/>
    <property type="match status" value="1"/>
</dbReference>
<dbReference type="InterPro" id="IPR036638">
    <property type="entry name" value="HLH_DNA-bd_sf"/>
</dbReference>
<dbReference type="InterPro" id="IPR050283">
    <property type="entry name" value="E-box_TF_Regulators"/>
</dbReference>
<dbReference type="SUPFAM" id="SSF47459">
    <property type="entry name" value="HLH, helix-loop-helix DNA-binding domain"/>
    <property type="match status" value="1"/>
</dbReference>
<dbReference type="EMBL" id="CAWYQH010000090">
    <property type="protein sequence ID" value="CAK8682079.1"/>
    <property type="molecule type" value="Genomic_DNA"/>
</dbReference>
<name>A0ABP0FUI7_CLALP</name>
<keyword evidence="3" id="KW-1185">Reference proteome</keyword>
<comment type="caution">
    <text evidence="2">The sequence shown here is derived from an EMBL/GenBank/DDBJ whole genome shotgun (WGS) entry which is preliminary data.</text>
</comment>
<sequence length="282" mass="31332">MDICTKNSQIDDRRVLPNPCFQPDDVNLDPFTSMLCPVDTEEGLAGSLPPIYPSLSAVNWQYPTKSGPPTPLCPKQRERVSLPPLATLFLHKPASTELVPSNLWLGGGVRETMTNSSFLNPAPSTIQCTDFGFNEQQVALNTSVGGSEWTVDSSIVTPLVDLEPIATAARKTCDHAETKPDAAKGKISKRKNVAVKEKGRSPNVNMAFKKLRTLIPTEPADRRLSKVETLRLAVSYIQHLAQTLNYDHWVEQPCLSKIQDETTVCTFCMRQKQKKKNKKDNR</sequence>
<evidence type="ECO:0000313" key="3">
    <source>
        <dbReference type="Proteomes" id="UP001642483"/>
    </source>
</evidence>
<protein>
    <recommendedName>
        <fullName evidence="1">BHLH domain-containing protein</fullName>
    </recommendedName>
</protein>
<reference evidence="2 3" key="1">
    <citation type="submission" date="2024-02" db="EMBL/GenBank/DDBJ databases">
        <authorList>
            <person name="Daric V."/>
            <person name="Darras S."/>
        </authorList>
    </citation>
    <scope>NUCLEOTIDE SEQUENCE [LARGE SCALE GENOMIC DNA]</scope>
</reference>
<dbReference type="PANTHER" id="PTHR23349:SF42">
    <property type="entry name" value="BHLH DOMAIN-CONTAINING PROTEIN"/>
    <property type="match status" value="1"/>
</dbReference>
<evidence type="ECO:0000313" key="2">
    <source>
        <dbReference type="EMBL" id="CAK8682079.1"/>
    </source>
</evidence>
<dbReference type="Proteomes" id="UP001642483">
    <property type="component" value="Unassembled WGS sequence"/>
</dbReference>
<evidence type="ECO:0000259" key="1">
    <source>
        <dbReference type="PROSITE" id="PS50888"/>
    </source>
</evidence>
<organism evidence="2 3">
    <name type="scientific">Clavelina lepadiformis</name>
    <name type="common">Light-bulb sea squirt</name>
    <name type="synonym">Ascidia lepadiformis</name>
    <dbReference type="NCBI Taxonomy" id="159417"/>
    <lineage>
        <taxon>Eukaryota</taxon>
        <taxon>Metazoa</taxon>
        <taxon>Chordata</taxon>
        <taxon>Tunicata</taxon>
        <taxon>Ascidiacea</taxon>
        <taxon>Aplousobranchia</taxon>
        <taxon>Clavelinidae</taxon>
        <taxon>Clavelina</taxon>
    </lineage>
</organism>
<dbReference type="Gene3D" id="4.10.280.10">
    <property type="entry name" value="Helix-loop-helix DNA-binding domain"/>
    <property type="match status" value="1"/>
</dbReference>
<accession>A0ABP0FUI7</accession>